<evidence type="ECO:0000256" key="1">
    <source>
        <dbReference type="SAM" id="Coils"/>
    </source>
</evidence>
<organism evidence="2 3">
    <name type="scientific">Parthenolecanium corni</name>
    <dbReference type="NCBI Taxonomy" id="536013"/>
    <lineage>
        <taxon>Eukaryota</taxon>
        <taxon>Metazoa</taxon>
        <taxon>Ecdysozoa</taxon>
        <taxon>Arthropoda</taxon>
        <taxon>Hexapoda</taxon>
        <taxon>Insecta</taxon>
        <taxon>Pterygota</taxon>
        <taxon>Neoptera</taxon>
        <taxon>Paraneoptera</taxon>
        <taxon>Hemiptera</taxon>
        <taxon>Sternorrhyncha</taxon>
        <taxon>Coccoidea</taxon>
        <taxon>Coccidae</taxon>
        <taxon>Parthenolecanium</taxon>
    </lineage>
</organism>
<proteinExistence type="predicted"/>
<evidence type="ECO:0000313" key="3">
    <source>
        <dbReference type="Proteomes" id="UP001367676"/>
    </source>
</evidence>
<evidence type="ECO:0000313" key="2">
    <source>
        <dbReference type="EMBL" id="KAK7602459.1"/>
    </source>
</evidence>
<protein>
    <submittedName>
        <fullName evidence="2">Uncharacterized protein</fullName>
    </submittedName>
</protein>
<feature type="coiled-coil region" evidence="1">
    <location>
        <begin position="32"/>
        <end position="111"/>
    </location>
</feature>
<reference evidence="2 3" key="1">
    <citation type="submission" date="2024-03" db="EMBL/GenBank/DDBJ databases">
        <title>Adaptation during the transition from Ophiocordyceps entomopathogen to insect associate is accompanied by gene loss and intensified selection.</title>
        <authorList>
            <person name="Ward C.M."/>
            <person name="Onetto C.A."/>
            <person name="Borneman A.R."/>
        </authorList>
    </citation>
    <scope>NUCLEOTIDE SEQUENCE [LARGE SCALE GENOMIC DNA]</scope>
    <source>
        <strain evidence="2">AWRI1</strain>
        <tissue evidence="2">Single Adult Female</tissue>
    </source>
</reference>
<keyword evidence="1" id="KW-0175">Coiled coil</keyword>
<comment type="caution">
    <text evidence="2">The sequence shown here is derived from an EMBL/GenBank/DDBJ whole genome shotgun (WGS) entry which is preliminary data.</text>
</comment>
<accession>A0AAN9TZY6</accession>
<dbReference type="EMBL" id="JBBCAQ010000008">
    <property type="protein sequence ID" value="KAK7602459.1"/>
    <property type="molecule type" value="Genomic_DNA"/>
</dbReference>
<dbReference type="AlphaFoldDB" id="A0AAN9TZY6"/>
<name>A0AAN9TZY6_9HEMI</name>
<keyword evidence="3" id="KW-1185">Reference proteome</keyword>
<dbReference type="Proteomes" id="UP001367676">
    <property type="component" value="Unassembled WGS sequence"/>
</dbReference>
<sequence>MSEINLSKISNLLSETEIKEENWSAKVRDNLNKLWSRDNEILRDRLAKVEKEMIAQKMLKNKVENLRKEILDLNARDEISEDKISEFKSLLNETDNEVRRQQTEEKKLKQHYESRKMELGKLEKVKNLLRTHQSLYDYCLSTRLCCEDSDVFKLSLMDSEKCMGWIKFEYREDENYFQSKY</sequence>
<gene>
    <name evidence="2" type="ORF">V9T40_008048</name>
</gene>